<gene>
    <name evidence="1" type="ORF">APZ42_008774</name>
</gene>
<dbReference type="EMBL" id="LRGB01023889">
    <property type="protein sequence ID" value="KZR96727.1"/>
    <property type="molecule type" value="Genomic_DNA"/>
</dbReference>
<feature type="non-terminal residue" evidence="1">
    <location>
        <position position="1"/>
    </location>
</feature>
<name>A0A164EFG0_9CRUS</name>
<evidence type="ECO:0000313" key="2">
    <source>
        <dbReference type="Proteomes" id="UP000076858"/>
    </source>
</evidence>
<proteinExistence type="predicted"/>
<comment type="caution">
    <text evidence="1">The sequence shown here is derived from an EMBL/GenBank/DDBJ whole genome shotgun (WGS) entry which is preliminary data.</text>
</comment>
<dbReference type="AlphaFoldDB" id="A0A164EFG0"/>
<sequence>EPAKLSASTKCWWCPISWILPTSRQYLSCLLHAGWSRKARCSDSCGVTLTPGSRSDAKSTSRQSKFFCLLISWSSLKRKGMS</sequence>
<evidence type="ECO:0000313" key="1">
    <source>
        <dbReference type="EMBL" id="KZR96727.1"/>
    </source>
</evidence>
<keyword evidence="2" id="KW-1185">Reference proteome</keyword>
<dbReference type="Proteomes" id="UP000076858">
    <property type="component" value="Unassembled WGS sequence"/>
</dbReference>
<organism evidence="1 2">
    <name type="scientific">Daphnia magna</name>
    <dbReference type="NCBI Taxonomy" id="35525"/>
    <lineage>
        <taxon>Eukaryota</taxon>
        <taxon>Metazoa</taxon>
        <taxon>Ecdysozoa</taxon>
        <taxon>Arthropoda</taxon>
        <taxon>Crustacea</taxon>
        <taxon>Branchiopoda</taxon>
        <taxon>Diplostraca</taxon>
        <taxon>Cladocera</taxon>
        <taxon>Anomopoda</taxon>
        <taxon>Daphniidae</taxon>
        <taxon>Daphnia</taxon>
    </lineage>
</organism>
<reference evidence="1 2" key="1">
    <citation type="submission" date="2016-03" db="EMBL/GenBank/DDBJ databases">
        <title>EvidentialGene: Evidence-directed Construction of Genes on Genomes.</title>
        <authorList>
            <person name="Gilbert D.G."/>
            <person name="Choi J.-H."/>
            <person name="Mockaitis K."/>
            <person name="Colbourne J."/>
            <person name="Pfrender M."/>
        </authorList>
    </citation>
    <scope>NUCLEOTIDE SEQUENCE [LARGE SCALE GENOMIC DNA]</scope>
    <source>
        <strain evidence="1 2">Xinb3</strain>
        <tissue evidence="1">Complete organism</tissue>
    </source>
</reference>
<protein>
    <submittedName>
        <fullName evidence="1">Uncharacterized protein</fullName>
    </submittedName>
</protein>
<accession>A0A164EFG0</accession>